<name>V2YEM2_MONRO</name>
<protein>
    <recommendedName>
        <fullName evidence="1">BRCT domain-containing protein</fullName>
    </recommendedName>
</protein>
<evidence type="ECO:0000313" key="2">
    <source>
        <dbReference type="EMBL" id="ESK90114.1"/>
    </source>
</evidence>
<dbReference type="PROSITE" id="PS50172">
    <property type="entry name" value="BRCT"/>
    <property type="match status" value="1"/>
</dbReference>
<keyword evidence="3" id="KW-1185">Reference proteome</keyword>
<dbReference type="InterPro" id="IPR001357">
    <property type="entry name" value="BRCT_dom"/>
</dbReference>
<evidence type="ECO:0000259" key="1">
    <source>
        <dbReference type="PROSITE" id="PS50172"/>
    </source>
</evidence>
<dbReference type="KEGG" id="mrr:Moror_7809"/>
<proteinExistence type="predicted"/>
<dbReference type="InterPro" id="IPR036420">
    <property type="entry name" value="BRCT_dom_sf"/>
</dbReference>
<sequence length="287" mass="33315">MIFTQKKGKILFRSSQSQVFLTQYLACFSPEVPRRYRVAWVKNGGALTHSVQDFKEAEYFFCVGMQDEWLKPLRDRDLTVRHPNWITYCIKEDFLMPCANYILDEYFEESEDREHHSITQTACYNSETTLCEPDVSYVTIREDIPAQALSMPTSRTIHDTNTLPYSPKRQLDQDTVIPCQRDSSPPPRYYQRTKHADRNTLDTSGNRIKTNKAFEHQIGRKRDFDVPGKHGHVPYEEYNKQSKPSAPEVFQKFIKTSDPDAFKDESLLIGQGLLLSFTIRGTARPTP</sequence>
<organism evidence="2 3">
    <name type="scientific">Moniliophthora roreri (strain MCA 2997)</name>
    <name type="common">Cocoa frosty pod rot fungus</name>
    <name type="synonym">Crinipellis roreri</name>
    <dbReference type="NCBI Taxonomy" id="1381753"/>
    <lineage>
        <taxon>Eukaryota</taxon>
        <taxon>Fungi</taxon>
        <taxon>Dikarya</taxon>
        <taxon>Basidiomycota</taxon>
        <taxon>Agaricomycotina</taxon>
        <taxon>Agaricomycetes</taxon>
        <taxon>Agaricomycetidae</taxon>
        <taxon>Agaricales</taxon>
        <taxon>Marasmiineae</taxon>
        <taxon>Marasmiaceae</taxon>
        <taxon>Moniliophthora</taxon>
    </lineage>
</organism>
<dbReference type="SUPFAM" id="SSF52113">
    <property type="entry name" value="BRCT domain"/>
    <property type="match status" value="1"/>
</dbReference>
<comment type="caution">
    <text evidence="2">The sequence shown here is derived from an EMBL/GenBank/DDBJ whole genome shotgun (WGS) entry which is preliminary data.</text>
</comment>
<dbReference type="EMBL" id="AWSO01000471">
    <property type="protein sequence ID" value="ESK90114.1"/>
    <property type="molecule type" value="Genomic_DNA"/>
</dbReference>
<accession>V2YEM2</accession>
<feature type="domain" description="BRCT" evidence="1">
    <location>
        <begin position="44"/>
        <end position="103"/>
    </location>
</feature>
<dbReference type="AlphaFoldDB" id="V2YEM2"/>
<dbReference type="OrthoDB" id="3197870at2759"/>
<evidence type="ECO:0000313" key="3">
    <source>
        <dbReference type="Proteomes" id="UP000017559"/>
    </source>
</evidence>
<reference evidence="2 3" key="1">
    <citation type="journal article" date="2014" name="BMC Genomics">
        <title>Genome and secretome analysis of the hemibiotrophic fungal pathogen, Moniliophthora roreri, which causes frosty pod rot disease of cacao: mechanisms of the biotrophic and necrotrophic phases.</title>
        <authorList>
            <person name="Meinhardt L.W."/>
            <person name="Costa G.G.L."/>
            <person name="Thomazella D.P.T."/>
            <person name="Teixeira P.J.P.L."/>
            <person name="Carazzolle M.F."/>
            <person name="Schuster S.C."/>
            <person name="Carlson J.E."/>
            <person name="Guiltinan M.J."/>
            <person name="Mieczkowski P."/>
            <person name="Farmer A."/>
            <person name="Ramaraj T."/>
            <person name="Crozier J."/>
            <person name="Davis R.E."/>
            <person name="Shao J."/>
            <person name="Melnick R.L."/>
            <person name="Pereira G.A.G."/>
            <person name="Bailey B.A."/>
        </authorList>
    </citation>
    <scope>NUCLEOTIDE SEQUENCE [LARGE SCALE GENOMIC DNA]</scope>
    <source>
        <strain evidence="2 3">MCA 2997</strain>
    </source>
</reference>
<gene>
    <name evidence="2" type="ORF">Moror_7809</name>
</gene>
<dbReference type="HOGENOM" id="CLU_970065_0_0_1"/>
<dbReference type="Proteomes" id="UP000017559">
    <property type="component" value="Unassembled WGS sequence"/>
</dbReference>